<evidence type="ECO:0000256" key="5">
    <source>
        <dbReference type="ARBA" id="ARBA00022842"/>
    </source>
</evidence>
<proteinExistence type="inferred from homology"/>
<dbReference type="PIRSF" id="PIRSF006641">
    <property type="entry name" value="CHP00092"/>
    <property type="match status" value="1"/>
</dbReference>
<feature type="binding site" evidence="6">
    <location>
        <begin position="12"/>
        <end position="17"/>
    </location>
    <ligand>
        <name>ATP</name>
        <dbReference type="ChEBI" id="CHEBI:30616"/>
    </ligand>
</feature>
<dbReference type="CDD" id="cd01900">
    <property type="entry name" value="YchF"/>
    <property type="match status" value="1"/>
</dbReference>
<protein>
    <recommendedName>
        <fullName evidence="6">Ribosome-binding ATPase YchF</fullName>
    </recommendedName>
</protein>
<dbReference type="GO" id="GO:0043023">
    <property type="term" value="F:ribosomal large subunit binding"/>
    <property type="evidence" value="ECO:0007669"/>
    <property type="project" value="UniProtKB-UniRule"/>
</dbReference>
<dbReference type="PRINTS" id="PR00326">
    <property type="entry name" value="GTP1OBG"/>
</dbReference>
<evidence type="ECO:0000259" key="7">
    <source>
        <dbReference type="PROSITE" id="PS51710"/>
    </source>
</evidence>
<dbReference type="SUPFAM" id="SSF52540">
    <property type="entry name" value="P-loop containing nucleoside triphosphate hydrolases"/>
    <property type="match status" value="1"/>
</dbReference>
<dbReference type="Gene3D" id="1.10.150.300">
    <property type="entry name" value="TGS-like domain"/>
    <property type="match status" value="1"/>
</dbReference>
<keyword evidence="4 6" id="KW-0067">ATP-binding</keyword>
<dbReference type="InterPro" id="IPR012676">
    <property type="entry name" value="TGS-like"/>
</dbReference>
<dbReference type="AlphaFoldDB" id="A0A1M6W3J3"/>
<dbReference type="InterPro" id="IPR012675">
    <property type="entry name" value="Beta-grasp_dom_sf"/>
</dbReference>
<comment type="similarity">
    <text evidence="6">Belongs to the TRAFAC class OBG-HflX-like GTPase superfamily. OBG GTPase family. YchF/OLA1 subfamily.</text>
</comment>
<keyword evidence="10" id="KW-1185">Reference proteome</keyword>
<dbReference type="HAMAP" id="MF_00944">
    <property type="entry name" value="YchF_OLA1_ATPase"/>
    <property type="match status" value="1"/>
</dbReference>
<dbReference type="Gene3D" id="3.40.50.300">
    <property type="entry name" value="P-loop containing nucleotide triphosphate hydrolases"/>
    <property type="match status" value="1"/>
</dbReference>
<dbReference type="STRING" id="633813.SAMN04488087_2223"/>
<dbReference type="CDD" id="cd04867">
    <property type="entry name" value="TGS_YchF_OLA1"/>
    <property type="match status" value="1"/>
</dbReference>
<evidence type="ECO:0000313" key="9">
    <source>
        <dbReference type="EMBL" id="SHK88227.1"/>
    </source>
</evidence>
<dbReference type="InterPro" id="IPR004396">
    <property type="entry name" value="ATPase_YchF/OLA1"/>
</dbReference>
<comment type="function">
    <text evidence="6">ATPase that binds to both the 70S ribosome and the 50S ribosomal subunit in a nucleotide-independent manner.</text>
</comment>
<dbReference type="GO" id="GO:0005524">
    <property type="term" value="F:ATP binding"/>
    <property type="evidence" value="ECO:0007669"/>
    <property type="project" value="UniProtKB-UniRule"/>
</dbReference>
<reference evidence="10" key="1">
    <citation type="submission" date="2016-11" db="EMBL/GenBank/DDBJ databases">
        <authorList>
            <person name="Varghese N."/>
            <person name="Submissions S."/>
        </authorList>
    </citation>
    <scope>NUCLEOTIDE SEQUENCE [LARGE SCALE GENOMIC DNA]</scope>
    <source>
        <strain evidence="10">DSM 22212</strain>
    </source>
</reference>
<dbReference type="GO" id="GO:0005525">
    <property type="term" value="F:GTP binding"/>
    <property type="evidence" value="ECO:0007669"/>
    <property type="project" value="InterPro"/>
</dbReference>
<organism evidence="9 10">
    <name type="scientific">Rhodothermus profundi</name>
    <dbReference type="NCBI Taxonomy" id="633813"/>
    <lineage>
        <taxon>Bacteria</taxon>
        <taxon>Pseudomonadati</taxon>
        <taxon>Rhodothermota</taxon>
        <taxon>Rhodothermia</taxon>
        <taxon>Rhodothermales</taxon>
        <taxon>Rhodothermaceae</taxon>
        <taxon>Rhodothermus</taxon>
    </lineage>
</organism>
<sequence length="366" mass="40281">MPLRCGIVGLPNVGKSTLFNALSQAGAESANYPFCTIEPNVGVVPVPDERLARLAELAGSAKVTPATIEFVDIAGLVAGASRGEGLGNQFLAHIREVDAILHVVRCFEDPNIVHVSGSVDPARDIEIIQTELLLKDLETVERRLERTARAAKSGDKKLREELAFYERLRGHLSNGLPARLFALRDSETTWLRSLFLLTVKPVLYVANVAEADLPDGEGNPHVATVREIARREESAVVVICAELEAQLAELDEAERQAFLNELGLKQSGLERLVRAAYELLGLITFFTVGPRETRAWTIRRGTRAQQAAGLIHSDFERGFIRAETISYEDYVRYGSEAAAREAGAMRSEGRDYVVQDGDVILFRFNV</sequence>
<name>A0A1M6W3J3_9BACT</name>
<dbReference type="NCBIfam" id="TIGR00092">
    <property type="entry name" value="redox-regulated ATPase YchF"/>
    <property type="match status" value="1"/>
</dbReference>
<dbReference type="FunFam" id="3.10.20.30:FF:000001">
    <property type="entry name" value="Ribosome-binding ATPase YchF"/>
    <property type="match status" value="1"/>
</dbReference>
<dbReference type="PANTHER" id="PTHR23305">
    <property type="entry name" value="OBG GTPASE FAMILY"/>
    <property type="match status" value="1"/>
</dbReference>
<dbReference type="Gene3D" id="3.10.20.30">
    <property type="match status" value="1"/>
</dbReference>
<evidence type="ECO:0000256" key="6">
    <source>
        <dbReference type="HAMAP-Rule" id="MF_00944"/>
    </source>
</evidence>
<dbReference type="InterPro" id="IPR013029">
    <property type="entry name" value="YchF_C"/>
</dbReference>
<dbReference type="Pfam" id="PF06071">
    <property type="entry name" value="YchF-GTPase_C"/>
    <property type="match status" value="1"/>
</dbReference>
<dbReference type="GO" id="GO:0005737">
    <property type="term" value="C:cytoplasm"/>
    <property type="evidence" value="ECO:0007669"/>
    <property type="project" value="TreeGrafter"/>
</dbReference>
<dbReference type="InterPro" id="IPR023192">
    <property type="entry name" value="TGS-like_dom_sf"/>
</dbReference>
<accession>A0A1M6W3J3</accession>
<keyword evidence="3 6" id="KW-0547">Nucleotide-binding</keyword>
<evidence type="ECO:0000259" key="8">
    <source>
        <dbReference type="PROSITE" id="PS51880"/>
    </source>
</evidence>
<dbReference type="GO" id="GO:0016887">
    <property type="term" value="F:ATP hydrolysis activity"/>
    <property type="evidence" value="ECO:0007669"/>
    <property type="project" value="UniProtKB-UniRule"/>
</dbReference>
<dbReference type="Proteomes" id="UP000185812">
    <property type="component" value="Unassembled WGS sequence"/>
</dbReference>
<dbReference type="OrthoDB" id="9807318at2"/>
<dbReference type="InterPro" id="IPR027417">
    <property type="entry name" value="P-loop_NTPase"/>
</dbReference>
<evidence type="ECO:0000256" key="2">
    <source>
        <dbReference type="ARBA" id="ARBA00022723"/>
    </source>
</evidence>
<dbReference type="InterPro" id="IPR031167">
    <property type="entry name" value="G_OBG"/>
</dbReference>
<comment type="cofactor">
    <cofactor evidence="1">
        <name>Mg(2+)</name>
        <dbReference type="ChEBI" id="CHEBI:18420"/>
    </cofactor>
</comment>
<dbReference type="InterPro" id="IPR041706">
    <property type="entry name" value="YchF_N"/>
</dbReference>
<evidence type="ECO:0000256" key="1">
    <source>
        <dbReference type="ARBA" id="ARBA00001946"/>
    </source>
</evidence>
<dbReference type="PANTHER" id="PTHR23305:SF18">
    <property type="entry name" value="OBG-TYPE G DOMAIN-CONTAINING PROTEIN"/>
    <property type="match status" value="1"/>
</dbReference>
<dbReference type="InterPro" id="IPR006073">
    <property type="entry name" value="GTP-bd"/>
</dbReference>
<dbReference type="PROSITE" id="PS51880">
    <property type="entry name" value="TGS"/>
    <property type="match status" value="1"/>
</dbReference>
<evidence type="ECO:0000256" key="3">
    <source>
        <dbReference type="ARBA" id="ARBA00022741"/>
    </source>
</evidence>
<evidence type="ECO:0000313" key="10">
    <source>
        <dbReference type="Proteomes" id="UP000185812"/>
    </source>
</evidence>
<dbReference type="Pfam" id="PF01926">
    <property type="entry name" value="MMR_HSR1"/>
    <property type="match status" value="1"/>
</dbReference>
<evidence type="ECO:0000256" key="4">
    <source>
        <dbReference type="ARBA" id="ARBA00022840"/>
    </source>
</evidence>
<keyword evidence="5" id="KW-0460">Magnesium</keyword>
<keyword evidence="2" id="KW-0479">Metal-binding</keyword>
<dbReference type="PROSITE" id="PS51710">
    <property type="entry name" value="G_OBG"/>
    <property type="match status" value="1"/>
</dbReference>
<dbReference type="FunFam" id="1.10.150.300:FF:000001">
    <property type="entry name" value="Ribosome-binding ATPase YchF"/>
    <property type="match status" value="1"/>
</dbReference>
<dbReference type="InterPro" id="IPR004095">
    <property type="entry name" value="TGS"/>
</dbReference>
<feature type="domain" description="OBG-type G" evidence="7">
    <location>
        <begin position="3"/>
        <end position="259"/>
    </location>
</feature>
<dbReference type="RefSeq" id="WP_072716040.1">
    <property type="nucleotide sequence ID" value="NZ_FRAU01000007.1"/>
</dbReference>
<dbReference type="GO" id="GO:0046872">
    <property type="term" value="F:metal ion binding"/>
    <property type="evidence" value="ECO:0007669"/>
    <property type="project" value="UniProtKB-KW"/>
</dbReference>
<feature type="domain" description="TGS" evidence="8">
    <location>
        <begin position="281"/>
        <end position="364"/>
    </location>
</feature>
<gene>
    <name evidence="6" type="primary">ychF</name>
    <name evidence="9" type="ORF">SAMN04488087_2223</name>
</gene>
<dbReference type="SUPFAM" id="SSF81271">
    <property type="entry name" value="TGS-like"/>
    <property type="match status" value="1"/>
</dbReference>
<dbReference type="EMBL" id="FRAU01000007">
    <property type="protein sequence ID" value="SHK88227.1"/>
    <property type="molecule type" value="Genomic_DNA"/>
</dbReference>